<gene>
    <name evidence="1" type="ORF">NUW54_g2476</name>
</gene>
<evidence type="ECO:0000313" key="2">
    <source>
        <dbReference type="Proteomes" id="UP001144978"/>
    </source>
</evidence>
<dbReference type="EMBL" id="JANSHE010000469">
    <property type="protein sequence ID" value="KAJ3010450.1"/>
    <property type="molecule type" value="Genomic_DNA"/>
</dbReference>
<accession>A0ACC1Q545</accession>
<comment type="caution">
    <text evidence="1">The sequence shown here is derived from an EMBL/GenBank/DDBJ whole genome shotgun (WGS) entry which is preliminary data.</text>
</comment>
<proteinExistence type="predicted"/>
<evidence type="ECO:0000313" key="1">
    <source>
        <dbReference type="EMBL" id="KAJ3010450.1"/>
    </source>
</evidence>
<organism evidence="1 2">
    <name type="scientific">Trametes sanguinea</name>
    <dbReference type="NCBI Taxonomy" id="158606"/>
    <lineage>
        <taxon>Eukaryota</taxon>
        <taxon>Fungi</taxon>
        <taxon>Dikarya</taxon>
        <taxon>Basidiomycota</taxon>
        <taxon>Agaricomycotina</taxon>
        <taxon>Agaricomycetes</taxon>
        <taxon>Polyporales</taxon>
        <taxon>Polyporaceae</taxon>
        <taxon>Trametes</taxon>
    </lineage>
</organism>
<sequence length="179" mass="19899">MVVVDSREQAVAESDPLAQGWWALPLMFAGHPALAERSLQSPPSAMFRFTRPLFNAARKPTTGITGLKVHHDPIPLLRQTYEATLQTLSAMPQSSVYRQGTEALTLHKLKVLEKANGDISVLEKELDEGQVEESLDIAQDELSLAKKMLEWKAWEPLEEKPLPGQWTYFGKEATATSSS</sequence>
<protein>
    <submittedName>
        <fullName evidence="1">Uncharacterized protein</fullName>
    </submittedName>
</protein>
<dbReference type="Proteomes" id="UP001144978">
    <property type="component" value="Unassembled WGS sequence"/>
</dbReference>
<name>A0ACC1Q545_9APHY</name>
<reference evidence="1" key="1">
    <citation type="submission" date="2022-08" db="EMBL/GenBank/DDBJ databases">
        <title>Genome Sequence of Pycnoporus sanguineus.</title>
        <authorList>
            <person name="Buettner E."/>
        </authorList>
    </citation>
    <scope>NUCLEOTIDE SEQUENCE</scope>
    <source>
        <strain evidence="1">CG-C14</strain>
    </source>
</reference>
<keyword evidence="2" id="KW-1185">Reference proteome</keyword>